<accession>A0A2W1BWW3</accession>
<evidence type="ECO:0000256" key="6">
    <source>
        <dbReference type="SAM" id="Phobius"/>
    </source>
</evidence>
<dbReference type="GO" id="GO:0005774">
    <property type="term" value="C:vacuolar membrane"/>
    <property type="evidence" value="ECO:0007669"/>
    <property type="project" value="TreeGrafter"/>
</dbReference>
<evidence type="ECO:0000256" key="1">
    <source>
        <dbReference type="ARBA" id="ARBA00004141"/>
    </source>
</evidence>
<name>A0A2W1BWW3_HELAM</name>
<dbReference type="OrthoDB" id="1684102at2759"/>
<reference evidence="8 9" key="1">
    <citation type="journal article" date="2017" name="BMC Biol.">
        <title>Genomic innovations, transcriptional plasticity and gene loss underlying the evolution and divergence of two highly polyphagous and invasive Helicoverpa pest species.</title>
        <authorList>
            <person name="Pearce S.L."/>
            <person name="Clarke D.F."/>
            <person name="East P.D."/>
            <person name="Elfekih S."/>
            <person name="Gordon K.H."/>
            <person name="Jermiin L.S."/>
            <person name="McGaughran A."/>
            <person name="Oakeshott J.G."/>
            <person name="Papanikolaou A."/>
            <person name="Perera O.P."/>
            <person name="Rane R.V."/>
            <person name="Richards S."/>
            <person name="Tay W.T."/>
            <person name="Walsh T.K."/>
            <person name="Anderson A."/>
            <person name="Anderson C.J."/>
            <person name="Asgari S."/>
            <person name="Board P.G."/>
            <person name="Bretschneider A."/>
            <person name="Campbell P.M."/>
            <person name="Chertemps T."/>
            <person name="Christeller J.T."/>
            <person name="Coppin C.W."/>
            <person name="Downes S.J."/>
            <person name="Duan G."/>
            <person name="Farnsworth C.A."/>
            <person name="Good R.T."/>
            <person name="Han L.B."/>
            <person name="Han Y.C."/>
            <person name="Hatje K."/>
            <person name="Horne I."/>
            <person name="Huang Y.P."/>
            <person name="Hughes D.S."/>
            <person name="Jacquin-Joly E."/>
            <person name="James W."/>
            <person name="Jhangiani S."/>
            <person name="Kollmar M."/>
            <person name="Kuwar S.S."/>
            <person name="Li S."/>
            <person name="Liu N.Y."/>
            <person name="Maibeche M.T."/>
            <person name="Miller J.R."/>
            <person name="Montagne N."/>
            <person name="Perry T."/>
            <person name="Qu J."/>
            <person name="Song S.V."/>
            <person name="Sutton G.G."/>
            <person name="Vogel H."/>
            <person name="Walenz B.P."/>
            <person name="Xu W."/>
            <person name="Zhang H.J."/>
            <person name="Zou Z."/>
            <person name="Batterham P."/>
            <person name="Edwards O.R."/>
            <person name="Feyereisen R."/>
            <person name="Gibbs R.A."/>
            <person name="Heckel D.G."/>
            <person name="McGrath A."/>
            <person name="Robin C."/>
            <person name="Scherer S.E."/>
            <person name="Worley K.C."/>
            <person name="Wu Y.D."/>
        </authorList>
    </citation>
    <scope>NUCLEOTIDE SEQUENCE [LARGE SCALE GENOMIC DNA]</scope>
    <source>
        <strain evidence="8">Harm_GR_Male_#8</strain>
        <tissue evidence="8">Whole organism</tissue>
    </source>
</reference>
<feature type="transmembrane region" description="Helical" evidence="6">
    <location>
        <begin position="246"/>
        <end position="264"/>
    </location>
</feature>
<dbReference type="Pfam" id="PF01490">
    <property type="entry name" value="Aa_trans"/>
    <property type="match status" value="1"/>
</dbReference>
<evidence type="ECO:0000256" key="5">
    <source>
        <dbReference type="SAM" id="MobiDB-lite"/>
    </source>
</evidence>
<comment type="subcellular location">
    <subcellularLocation>
        <location evidence="1">Membrane</location>
        <topology evidence="1">Multi-pass membrane protein</topology>
    </subcellularLocation>
</comment>
<feature type="transmembrane region" description="Helical" evidence="6">
    <location>
        <begin position="182"/>
        <end position="199"/>
    </location>
</feature>
<dbReference type="Proteomes" id="UP000249218">
    <property type="component" value="Unassembled WGS sequence"/>
</dbReference>
<dbReference type="InterPro" id="IPR013057">
    <property type="entry name" value="AA_transpt_TM"/>
</dbReference>
<keyword evidence="4 6" id="KW-0472">Membrane</keyword>
<proteinExistence type="predicted"/>
<dbReference type="EMBL" id="KZ149911">
    <property type="protein sequence ID" value="PZC78114.1"/>
    <property type="molecule type" value="Genomic_DNA"/>
</dbReference>
<feature type="transmembrane region" description="Helical" evidence="6">
    <location>
        <begin position="139"/>
        <end position="162"/>
    </location>
</feature>
<feature type="domain" description="Amino acid transporter transmembrane" evidence="7">
    <location>
        <begin position="94"/>
        <end position="260"/>
    </location>
</feature>
<evidence type="ECO:0000256" key="2">
    <source>
        <dbReference type="ARBA" id="ARBA00022692"/>
    </source>
</evidence>
<gene>
    <name evidence="8" type="primary">HaOG202565</name>
    <name evidence="8" type="ORF">B5X24_HaOG202565</name>
</gene>
<dbReference type="AlphaFoldDB" id="A0A2W1BWW3"/>
<keyword evidence="3 6" id="KW-1133">Transmembrane helix</keyword>
<feature type="transmembrane region" description="Helical" evidence="6">
    <location>
        <begin position="96"/>
        <end position="119"/>
    </location>
</feature>
<evidence type="ECO:0000313" key="8">
    <source>
        <dbReference type="EMBL" id="PZC78114.1"/>
    </source>
</evidence>
<evidence type="ECO:0000256" key="3">
    <source>
        <dbReference type="ARBA" id="ARBA00022989"/>
    </source>
</evidence>
<evidence type="ECO:0000313" key="9">
    <source>
        <dbReference type="Proteomes" id="UP000249218"/>
    </source>
</evidence>
<feature type="region of interest" description="Disordered" evidence="5">
    <location>
        <begin position="1"/>
        <end position="20"/>
    </location>
</feature>
<keyword evidence="2 6" id="KW-0812">Transmembrane</keyword>
<protein>
    <recommendedName>
        <fullName evidence="7">Amino acid transporter transmembrane domain-containing protein</fullName>
    </recommendedName>
</protein>
<dbReference type="GO" id="GO:0015179">
    <property type="term" value="F:L-amino acid transmembrane transporter activity"/>
    <property type="evidence" value="ECO:0007669"/>
    <property type="project" value="TreeGrafter"/>
</dbReference>
<evidence type="ECO:0000256" key="4">
    <source>
        <dbReference type="ARBA" id="ARBA00023136"/>
    </source>
</evidence>
<feature type="transmembrane region" description="Helical" evidence="6">
    <location>
        <begin position="205"/>
        <end position="225"/>
    </location>
</feature>
<keyword evidence="9" id="KW-1185">Reference proteome</keyword>
<dbReference type="PANTHER" id="PTHR22950:SF349">
    <property type="entry name" value="AMINO ACID TRANSPORTER TRANSMEMBRANE DOMAIN-CONTAINING PROTEIN"/>
    <property type="match status" value="1"/>
</dbReference>
<sequence length="269" mass="29423">MNDEKQPLLTGPSNSIDSIEQPVELVTAPVATSATSGKPKSDYHPAAERRLEHPTSNFDTLIHLLKGNIGTGILAMPDAFKNAGLIIEDFGGWNGVLNTGMVIVAALYTAIGFFGYLKYGDHVLGSITLNLPNTLLAQSVRAVMAASIFLSYGLQFYVPMNIVWPYVKSKLTSEQALKHGEAVTRFVLISITFLAAALIPNLSGIISLVGAFSSSALALIFPPVIEIMTFWPDQLGRYQWMLYKDIFIIFFGFTGFVFGTFINVKNIFF</sequence>
<evidence type="ECO:0000259" key="7">
    <source>
        <dbReference type="Pfam" id="PF01490"/>
    </source>
</evidence>
<dbReference type="PANTHER" id="PTHR22950">
    <property type="entry name" value="AMINO ACID TRANSPORTER"/>
    <property type="match status" value="1"/>
</dbReference>
<organism evidence="8 9">
    <name type="scientific">Helicoverpa armigera</name>
    <name type="common">Cotton bollworm</name>
    <name type="synonym">Heliothis armigera</name>
    <dbReference type="NCBI Taxonomy" id="29058"/>
    <lineage>
        <taxon>Eukaryota</taxon>
        <taxon>Metazoa</taxon>
        <taxon>Ecdysozoa</taxon>
        <taxon>Arthropoda</taxon>
        <taxon>Hexapoda</taxon>
        <taxon>Insecta</taxon>
        <taxon>Pterygota</taxon>
        <taxon>Neoptera</taxon>
        <taxon>Endopterygota</taxon>
        <taxon>Lepidoptera</taxon>
        <taxon>Glossata</taxon>
        <taxon>Ditrysia</taxon>
        <taxon>Noctuoidea</taxon>
        <taxon>Noctuidae</taxon>
        <taxon>Heliothinae</taxon>
        <taxon>Helicoverpa</taxon>
    </lineage>
</organism>